<feature type="domain" description="Doubled CXXCH motif" evidence="2">
    <location>
        <begin position="304"/>
        <end position="333"/>
    </location>
</feature>
<accession>A0A2S9V759</accession>
<organism evidence="4 5">
    <name type="scientific">Alteromonas alba</name>
    <dbReference type="NCBI Taxonomy" id="2079529"/>
    <lineage>
        <taxon>Bacteria</taxon>
        <taxon>Pseudomonadati</taxon>
        <taxon>Pseudomonadota</taxon>
        <taxon>Gammaproteobacteria</taxon>
        <taxon>Alteromonadales</taxon>
        <taxon>Alteromonadaceae</taxon>
        <taxon>Alteromonas/Salinimonas group</taxon>
        <taxon>Alteromonas</taxon>
    </lineage>
</organism>
<feature type="domain" description="Cytochrome c-552/4" evidence="3">
    <location>
        <begin position="153"/>
        <end position="191"/>
    </location>
</feature>
<dbReference type="SUPFAM" id="SSF48695">
    <property type="entry name" value="Multiheme cytochromes"/>
    <property type="match status" value="1"/>
</dbReference>
<dbReference type="Pfam" id="PF09699">
    <property type="entry name" value="Paired_CXXCH_1"/>
    <property type="match status" value="1"/>
</dbReference>
<dbReference type="Gene3D" id="1.25.40.10">
    <property type="entry name" value="Tetratricopeptide repeat domain"/>
    <property type="match status" value="1"/>
</dbReference>
<dbReference type="OrthoDB" id="9814800at2"/>
<dbReference type="InterPro" id="IPR023155">
    <property type="entry name" value="Cyt_c-552/4"/>
</dbReference>
<evidence type="ECO:0000259" key="3">
    <source>
        <dbReference type="Pfam" id="PF13435"/>
    </source>
</evidence>
<protein>
    <submittedName>
        <fullName evidence="4">Uncharacterized protein</fullName>
    </submittedName>
</protein>
<reference evidence="5" key="1">
    <citation type="journal article" date="2020" name="Int. J. Syst. Evol. Microbiol.">
        <title>Alteromonas alba sp. nov., a marine bacterium isolated from the seawater of the West Pacific Ocean.</title>
        <authorList>
            <person name="Sun C."/>
            <person name="Wu Y.-H."/>
            <person name="Xamxidin M."/>
            <person name="Cheng H."/>
            <person name="Xu X.-W."/>
        </authorList>
    </citation>
    <scope>NUCLEOTIDE SEQUENCE [LARGE SCALE GENOMIC DNA]</scope>
    <source>
        <strain evidence="5">190</strain>
    </source>
</reference>
<dbReference type="Pfam" id="PF13435">
    <property type="entry name" value="Cytochrome_C554"/>
    <property type="match status" value="1"/>
</dbReference>
<evidence type="ECO:0000313" key="4">
    <source>
        <dbReference type="EMBL" id="PRO72296.1"/>
    </source>
</evidence>
<dbReference type="Pfam" id="PF02335">
    <property type="entry name" value="Cytochrom_C552"/>
    <property type="match status" value="1"/>
</dbReference>
<keyword evidence="1" id="KW-0732">Signal</keyword>
<dbReference type="EMBL" id="PVNP01000190">
    <property type="protein sequence ID" value="PRO72296.1"/>
    <property type="molecule type" value="Genomic_DNA"/>
</dbReference>
<gene>
    <name evidence="4" type="ORF">C6Y40_17770</name>
</gene>
<dbReference type="PANTHER" id="PTHR35038">
    <property type="entry name" value="DISSIMILATORY SULFITE REDUCTASE SIRA"/>
    <property type="match status" value="1"/>
</dbReference>
<dbReference type="Proteomes" id="UP000238949">
    <property type="component" value="Unassembled WGS sequence"/>
</dbReference>
<dbReference type="InterPro" id="IPR036280">
    <property type="entry name" value="Multihaem_cyt_sf"/>
</dbReference>
<dbReference type="InterPro" id="IPR051829">
    <property type="entry name" value="Multiheme_Cytochr_ET"/>
</dbReference>
<dbReference type="GO" id="GO:0042279">
    <property type="term" value="F:nitrite reductase (cytochrome, ammonia-forming) activity"/>
    <property type="evidence" value="ECO:0007669"/>
    <property type="project" value="InterPro"/>
</dbReference>
<name>A0A2S9V759_9ALTE</name>
<dbReference type="SUPFAM" id="SSF48452">
    <property type="entry name" value="TPR-like"/>
    <property type="match status" value="1"/>
</dbReference>
<evidence type="ECO:0000256" key="1">
    <source>
        <dbReference type="ARBA" id="ARBA00022729"/>
    </source>
</evidence>
<dbReference type="GO" id="GO:0042597">
    <property type="term" value="C:periplasmic space"/>
    <property type="evidence" value="ECO:0007669"/>
    <property type="project" value="InterPro"/>
</dbReference>
<proteinExistence type="predicted"/>
<evidence type="ECO:0000313" key="5">
    <source>
        <dbReference type="Proteomes" id="UP000238949"/>
    </source>
</evidence>
<sequence>MSGHSSVNASENYAGAEACIACHKAQGDAWLSSDHYQSMQPADENVVLGDFSGTKYTFGKRTSRFFEQDGEYFIETLNQQGKQQTYPVRYVFGYRPLQQYLLETEPGRLQAFDVAWDTRPGSEGGQRWYQLQDESVTDPEHPFFWTGYYQNWNSRCAACHTTDFEEQFNSETNQYHSTWTDVNVACESCHGPGQEHIQSITDKTYSSDNTGLKELGEKLVFHFSDGDPIARPQRSPQSPSLALDTCGACHSRRSELQEPSGTEPYHQRFQLEGLDEPLYFSDGQIREEVFVLGSFLQSKMAEAGVTCTNCHDPHTGKTLLPGAQVCGTCHAPTVFAAPEHTNGHEGADCLDCHMPERIYMGVDARRDHRFHRPSPKHPNSSAPCKTCHEDASEGWLTDALKAWPKRQGASPDTLGEWAALNQRLSALDVTAVNAASNLLNEDKLPSLEEAALVEKMVVIAPQRMLEKVSGMTDDDDPIIRQSAARAAASLPEASQYQLLLKLSQDPIRSVRAEVASTLLSLSPQWFSRAPQLTALLEEYQQLLRDSQDHPGANLGLAKIASLQQQIPVAIKHYELALQIDPQHIPSLLSYSDFLRSFGNEDKARRQLELALRYGSDMAAVQFSYGLQKIRDKAYQQALPHLTKAANSTEAIPRYAFVSAVALWQLNYRKDAITVLAEAHTRWPGNYDILVTRAKYAYQLRDVTALKTAVKALGEYYPNDATYKQLLGLLN</sequence>
<dbReference type="InterPro" id="IPR010177">
    <property type="entry name" value="Paired_CXXCH_1"/>
</dbReference>
<comment type="caution">
    <text evidence="4">The sequence shown here is derived from an EMBL/GenBank/DDBJ whole genome shotgun (WGS) entry which is preliminary data.</text>
</comment>
<keyword evidence="5" id="KW-1185">Reference proteome</keyword>
<dbReference type="Gene3D" id="1.10.1130.10">
    <property type="entry name" value="Flavocytochrome C3, Chain A"/>
    <property type="match status" value="2"/>
</dbReference>
<dbReference type="AlphaFoldDB" id="A0A2S9V759"/>
<dbReference type="PANTHER" id="PTHR35038:SF8">
    <property type="entry name" value="C-TYPE POLYHEME CYTOCHROME OMCC"/>
    <property type="match status" value="1"/>
</dbReference>
<dbReference type="InterPro" id="IPR003321">
    <property type="entry name" value="Cyt_c552"/>
</dbReference>
<dbReference type="InterPro" id="IPR011990">
    <property type="entry name" value="TPR-like_helical_dom_sf"/>
</dbReference>
<evidence type="ECO:0000259" key="2">
    <source>
        <dbReference type="Pfam" id="PF09699"/>
    </source>
</evidence>
<dbReference type="RefSeq" id="WP_105935740.1">
    <property type="nucleotide sequence ID" value="NZ_PVNP01000190.1"/>
</dbReference>